<dbReference type="InterPro" id="IPR014776">
    <property type="entry name" value="4pyrrole_Mease_sub2"/>
</dbReference>
<evidence type="ECO:0000256" key="1">
    <source>
        <dbReference type="ARBA" id="ARBA00005879"/>
    </source>
</evidence>
<dbReference type="InterPro" id="IPR000878">
    <property type="entry name" value="4pyrrol_Mease"/>
</dbReference>
<evidence type="ECO:0000256" key="4">
    <source>
        <dbReference type="ARBA" id="ARBA00022679"/>
    </source>
</evidence>
<accession>A0ABU9C9Q7</accession>
<dbReference type="CDD" id="cd11642">
    <property type="entry name" value="SUMT"/>
    <property type="match status" value="1"/>
</dbReference>
<dbReference type="InterPro" id="IPR035996">
    <property type="entry name" value="4pyrrol_Methylase_sf"/>
</dbReference>
<dbReference type="PANTHER" id="PTHR45790:SF3">
    <property type="entry name" value="S-ADENOSYL-L-METHIONINE-DEPENDENT UROPORPHYRINOGEN III METHYLTRANSFERASE, CHLOROPLASTIC"/>
    <property type="match status" value="1"/>
</dbReference>
<dbReference type="PANTHER" id="PTHR45790">
    <property type="entry name" value="SIROHEME SYNTHASE-RELATED"/>
    <property type="match status" value="1"/>
</dbReference>
<dbReference type="GO" id="GO:0004851">
    <property type="term" value="F:uroporphyrin-III C-methyltransferase activity"/>
    <property type="evidence" value="ECO:0007669"/>
    <property type="project" value="UniProtKB-EC"/>
</dbReference>
<dbReference type="InterPro" id="IPR003043">
    <property type="entry name" value="Uropor_MeTrfase_CS"/>
</dbReference>
<dbReference type="InterPro" id="IPR014777">
    <property type="entry name" value="4pyrrole_Mease_sub1"/>
</dbReference>
<keyword evidence="3 8" id="KW-0489">Methyltransferase</keyword>
<evidence type="ECO:0000313" key="11">
    <source>
        <dbReference type="Proteomes" id="UP001379945"/>
    </source>
</evidence>
<evidence type="ECO:0000256" key="7">
    <source>
        <dbReference type="ARBA" id="ARBA00025705"/>
    </source>
</evidence>
<dbReference type="Gene3D" id="3.40.1010.10">
    <property type="entry name" value="Cobalt-precorrin-4 Transmethylase, Domain 1"/>
    <property type="match status" value="1"/>
</dbReference>
<evidence type="ECO:0000256" key="8">
    <source>
        <dbReference type="RuleBase" id="RU003960"/>
    </source>
</evidence>
<feature type="domain" description="Tetrapyrrole methylase" evidence="9">
    <location>
        <begin position="12"/>
        <end position="228"/>
    </location>
</feature>
<dbReference type="Pfam" id="PF00590">
    <property type="entry name" value="TP_methylase"/>
    <property type="match status" value="1"/>
</dbReference>
<dbReference type="NCBIfam" id="NF004790">
    <property type="entry name" value="PRK06136.1"/>
    <property type="match status" value="1"/>
</dbReference>
<comment type="pathway">
    <text evidence="7">Porphyrin-containing compound metabolism; siroheme biosynthesis; precorrin-2 from uroporphyrinogen III: step 1/1.</text>
</comment>
<evidence type="ECO:0000256" key="6">
    <source>
        <dbReference type="ARBA" id="ARBA00023244"/>
    </source>
</evidence>
<evidence type="ECO:0000256" key="3">
    <source>
        <dbReference type="ARBA" id="ARBA00022603"/>
    </source>
</evidence>
<dbReference type="PROSITE" id="PS00840">
    <property type="entry name" value="SUMT_2"/>
    <property type="match status" value="1"/>
</dbReference>
<keyword evidence="4 8" id="KW-0808">Transferase</keyword>
<organism evidence="10 11">
    <name type="scientific">Ideonella margarita</name>
    <dbReference type="NCBI Taxonomy" id="2984191"/>
    <lineage>
        <taxon>Bacteria</taxon>
        <taxon>Pseudomonadati</taxon>
        <taxon>Pseudomonadota</taxon>
        <taxon>Betaproteobacteria</taxon>
        <taxon>Burkholderiales</taxon>
        <taxon>Sphaerotilaceae</taxon>
        <taxon>Ideonella</taxon>
    </lineage>
</organism>
<dbReference type="PROSITE" id="PS00839">
    <property type="entry name" value="SUMT_1"/>
    <property type="match status" value="1"/>
</dbReference>
<dbReference type="RefSeq" id="WP_341400692.1">
    <property type="nucleotide sequence ID" value="NZ_JBBUTI010000016.1"/>
</dbReference>
<name>A0ABU9C9Q7_9BURK</name>
<dbReference type="InterPro" id="IPR006366">
    <property type="entry name" value="CobA/CysG_C"/>
</dbReference>
<dbReference type="SUPFAM" id="SSF53790">
    <property type="entry name" value="Tetrapyrrole methylase"/>
    <property type="match status" value="1"/>
</dbReference>
<comment type="similarity">
    <text evidence="1 8">Belongs to the precorrin methyltransferase family.</text>
</comment>
<sequence>MSPTPPLTVHPVHLVGAGPGDPELLTLKAARVLREATVVLVDDLVGEQVLASVLEGTDRAPRLVQVGKRGGCASTPQAFINKLLVREALAGEKVVRLKGGDPLIFGRAGEEVAALREAGVPVVVVNGITSGLAAVNALGCGWTDRAAGAQGVMLVTGHPQPGSAGPDWPAIARVAASGVTLVIYMGVSQAPSIVHGLLSHLPADLPAAAVQHASTPQERRTVTTLGALVETLARERIGSPAVLVIGRVLEVAVDVATATLQPAALNAAAAAA</sequence>
<dbReference type="NCBIfam" id="TIGR01469">
    <property type="entry name" value="cobA_cysG_Cterm"/>
    <property type="match status" value="1"/>
</dbReference>
<comment type="caution">
    <text evidence="10">The sequence shown here is derived from an EMBL/GenBank/DDBJ whole genome shotgun (WGS) entry which is preliminary data.</text>
</comment>
<gene>
    <name evidence="10" type="primary">cobA</name>
    <name evidence="10" type="ORF">AACH00_18655</name>
</gene>
<dbReference type="EC" id="2.1.1.107" evidence="2"/>
<dbReference type="Gene3D" id="3.30.950.10">
    <property type="entry name" value="Methyltransferase, Cobalt-precorrin-4 Transmethylase, Domain 2"/>
    <property type="match status" value="1"/>
</dbReference>
<evidence type="ECO:0000256" key="5">
    <source>
        <dbReference type="ARBA" id="ARBA00022691"/>
    </source>
</evidence>
<evidence type="ECO:0000256" key="2">
    <source>
        <dbReference type="ARBA" id="ARBA00012162"/>
    </source>
</evidence>
<reference evidence="10 11" key="1">
    <citation type="submission" date="2024-04" db="EMBL/GenBank/DDBJ databases">
        <title>Novel species of the genus Ideonella isolated from streams.</title>
        <authorList>
            <person name="Lu H."/>
        </authorList>
    </citation>
    <scope>NUCLEOTIDE SEQUENCE [LARGE SCALE GENOMIC DNA]</scope>
    <source>
        <strain evidence="10 11">LYT19W</strain>
    </source>
</reference>
<keyword evidence="11" id="KW-1185">Reference proteome</keyword>
<evidence type="ECO:0000313" key="10">
    <source>
        <dbReference type="EMBL" id="MEK8048381.1"/>
    </source>
</evidence>
<proteinExistence type="inferred from homology"/>
<keyword evidence="6" id="KW-0627">Porphyrin biosynthesis</keyword>
<dbReference type="InterPro" id="IPR050161">
    <property type="entry name" value="Siro_Cobalamin_biosynth"/>
</dbReference>
<evidence type="ECO:0000259" key="9">
    <source>
        <dbReference type="Pfam" id="PF00590"/>
    </source>
</evidence>
<dbReference type="EMBL" id="JBBUTI010000016">
    <property type="protein sequence ID" value="MEK8048381.1"/>
    <property type="molecule type" value="Genomic_DNA"/>
</dbReference>
<dbReference type="GO" id="GO:0032259">
    <property type="term" value="P:methylation"/>
    <property type="evidence" value="ECO:0007669"/>
    <property type="project" value="UniProtKB-KW"/>
</dbReference>
<dbReference type="Proteomes" id="UP001379945">
    <property type="component" value="Unassembled WGS sequence"/>
</dbReference>
<keyword evidence="5" id="KW-0949">S-adenosyl-L-methionine</keyword>
<protein>
    <recommendedName>
        <fullName evidence="2">uroporphyrinogen-III C-methyltransferase</fullName>
        <ecNumber evidence="2">2.1.1.107</ecNumber>
    </recommendedName>
</protein>